<organism evidence="1 2">
    <name type="scientific">Persea americana</name>
    <name type="common">Avocado</name>
    <dbReference type="NCBI Taxonomy" id="3435"/>
    <lineage>
        <taxon>Eukaryota</taxon>
        <taxon>Viridiplantae</taxon>
        <taxon>Streptophyta</taxon>
        <taxon>Embryophyta</taxon>
        <taxon>Tracheophyta</taxon>
        <taxon>Spermatophyta</taxon>
        <taxon>Magnoliopsida</taxon>
        <taxon>Magnoliidae</taxon>
        <taxon>Laurales</taxon>
        <taxon>Lauraceae</taxon>
        <taxon>Persea</taxon>
    </lineage>
</organism>
<dbReference type="Proteomes" id="UP001234297">
    <property type="component" value="Chromosome 5"/>
</dbReference>
<protein>
    <submittedName>
        <fullName evidence="1">Uncharacterized protein</fullName>
    </submittedName>
</protein>
<gene>
    <name evidence="1" type="ORF">MRB53_016206</name>
</gene>
<keyword evidence="2" id="KW-1185">Reference proteome</keyword>
<reference evidence="1 2" key="1">
    <citation type="journal article" date="2022" name="Hortic Res">
        <title>A haplotype resolved chromosomal level avocado genome allows analysis of novel avocado genes.</title>
        <authorList>
            <person name="Nath O."/>
            <person name="Fletcher S.J."/>
            <person name="Hayward A."/>
            <person name="Shaw L.M."/>
            <person name="Masouleh A.K."/>
            <person name="Furtado A."/>
            <person name="Henry R.J."/>
            <person name="Mitter N."/>
        </authorList>
    </citation>
    <scope>NUCLEOTIDE SEQUENCE [LARGE SCALE GENOMIC DNA]</scope>
    <source>
        <strain evidence="2">cv. Hass</strain>
    </source>
</reference>
<name>A0ACC2M2U1_PERAE</name>
<comment type="caution">
    <text evidence="1">The sequence shown here is derived from an EMBL/GenBank/DDBJ whole genome shotgun (WGS) entry which is preliminary data.</text>
</comment>
<sequence>MIAITKVENYPVCCWKRTLKKEIFLIYAKAFDLESYRAWKISLEIGALWRQVAPVCGDFCFIYLELWTCSRQHKKLIACRFRLISSLCRRPIAARRAHSYQPRQIFWL</sequence>
<evidence type="ECO:0000313" key="1">
    <source>
        <dbReference type="EMBL" id="KAJ8639512.1"/>
    </source>
</evidence>
<proteinExistence type="predicted"/>
<dbReference type="EMBL" id="CM056813">
    <property type="protein sequence ID" value="KAJ8639512.1"/>
    <property type="molecule type" value="Genomic_DNA"/>
</dbReference>
<accession>A0ACC2M2U1</accession>
<evidence type="ECO:0000313" key="2">
    <source>
        <dbReference type="Proteomes" id="UP001234297"/>
    </source>
</evidence>